<organism evidence="3 4">
    <name type="scientific">Crotalaria pallida</name>
    <name type="common">Smooth rattlebox</name>
    <name type="synonym">Crotalaria striata</name>
    <dbReference type="NCBI Taxonomy" id="3830"/>
    <lineage>
        <taxon>Eukaryota</taxon>
        <taxon>Viridiplantae</taxon>
        <taxon>Streptophyta</taxon>
        <taxon>Embryophyta</taxon>
        <taxon>Tracheophyta</taxon>
        <taxon>Spermatophyta</taxon>
        <taxon>Magnoliopsida</taxon>
        <taxon>eudicotyledons</taxon>
        <taxon>Gunneridae</taxon>
        <taxon>Pentapetalae</taxon>
        <taxon>rosids</taxon>
        <taxon>fabids</taxon>
        <taxon>Fabales</taxon>
        <taxon>Fabaceae</taxon>
        <taxon>Papilionoideae</taxon>
        <taxon>50 kb inversion clade</taxon>
        <taxon>genistoids sensu lato</taxon>
        <taxon>core genistoids</taxon>
        <taxon>Crotalarieae</taxon>
        <taxon>Crotalaria</taxon>
    </lineage>
</organism>
<dbReference type="Proteomes" id="UP001372338">
    <property type="component" value="Unassembled WGS sequence"/>
</dbReference>
<gene>
    <name evidence="3" type="ORF">RIF29_10264</name>
</gene>
<keyword evidence="4" id="KW-1185">Reference proteome</keyword>
<name>A0AAN9FVT8_CROPI</name>
<dbReference type="GO" id="GO:0006020">
    <property type="term" value="P:inositol metabolic process"/>
    <property type="evidence" value="ECO:0007669"/>
    <property type="project" value="TreeGrafter"/>
</dbReference>
<reference evidence="3 4" key="1">
    <citation type="submission" date="2024-01" db="EMBL/GenBank/DDBJ databases">
        <title>The genomes of 5 underutilized Papilionoideae crops provide insights into root nodulation and disease resistanc.</title>
        <authorList>
            <person name="Yuan L."/>
        </authorList>
    </citation>
    <scope>NUCLEOTIDE SEQUENCE [LARGE SCALE GENOMIC DNA]</scope>
    <source>
        <strain evidence="3">ZHUSHIDOU_FW_LH</strain>
        <tissue evidence="3">Leaf</tissue>
    </source>
</reference>
<evidence type="ECO:0000313" key="3">
    <source>
        <dbReference type="EMBL" id="KAK7281899.1"/>
    </source>
</evidence>
<dbReference type="PANTHER" id="PTHR12750:SF9">
    <property type="entry name" value="INOSITOL HEXAKISPHOSPHATE AND DIPHOSPHOINOSITOL-PENTAKISPHOSPHATE KINASE"/>
    <property type="match status" value="1"/>
</dbReference>
<dbReference type="GO" id="GO:0032958">
    <property type="term" value="P:inositol phosphate biosynthetic process"/>
    <property type="evidence" value="ECO:0007669"/>
    <property type="project" value="TreeGrafter"/>
</dbReference>
<comment type="catalytic activity">
    <reaction evidence="1">
        <text>5-diphospho-1D-myo-inositol 1,2,3,4,6-pentakisphosphate + ATP + H(+) = 1,5-bis(diphospho)-1D-myo-inositol 2,3,4,6-tetrakisphosphate + ADP</text>
        <dbReference type="Rhea" id="RHEA:10276"/>
        <dbReference type="ChEBI" id="CHEBI:15378"/>
        <dbReference type="ChEBI" id="CHEBI:30616"/>
        <dbReference type="ChEBI" id="CHEBI:58628"/>
        <dbReference type="ChEBI" id="CHEBI:77983"/>
        <dbReference type="ChEBI" id="CHEBI:456216"/>
        <dbReference type="EC" id="2.7.4.24"/>
    </reaction>
    <physiologicalReaction direction="left-to-right" evidence="1">
        <dbReference type="Rhea" id="RHEA:10277"/>
    </physiologicalReaction>
</comment>
<proteinExistence type="predicted"/>
<dbReference type="PANTHER" id="PTHR12750">
    <property type="entry name" value="DIPHOSPHOINOSITOL PENTAKISPHOSPHATE KINASE"/>
    <property type="match status" value="1"/>
</dbReference>
<protein>
    <submittedName>
        <fullName evidence="3">Uncharacterized protein</fullName>
    </submittedName>
</protein>
<evidence type="ECO:0000256" key="1">
    <source>
        <dbReference type="ARBA" id="ARBA00033696"/>
    </source>
</evidence>
<evidence type="ECO:0000256" key="2">
    <source>
        <dbReference type="ARBA" id="ARBA00034629"/>
    </source>
</evidence>
<dbReference type="EMBL" id="JAYWIO010000002">
    <property type="protein sequence ID" value="KAK7281899.1"/>
    <property type="molecule type" value="Genomic_DNA"/>
</dbReference>
<sequence>MHGKQMEFFVSHQLDYFIEEDFVEVHDMRFWKPFVEKPIAADNHNLMIYYPNSTCGGMKEWFRKVDNRSNDFHPNDRRVRREYAHAKARKSHDTTTSSALSLVPTLSLFDPPSSLRTLRPPLPPFSVKSQTTTSFVLCQELTVSTPTTSSVFDCSPFLSI</sequence>
<dbReference type="AlphaFoldDB" id="A0AAN9FVT8"/>
<dbReference type="GO" id="GO:0033857">
    <property type="term" value="F:5-diphosphoinositol pentakisphosphate 1-kinase activity"/>
    <property type="evidence" value="ECO:0007669"/>
    <property type="project" value="TreeGrafter"/>
</dbReference>
<dbReference type="Gene3D" id="3.30.470.20">
    <property type="entry name" value="ATP-grasp fold, B domain"/>
    <property type="match status" value="1"/>
</dbReference>
<dbReference type="GO" id="GO:0000828">
    <property type="term" value="F:inositol hexakisphosphate kinase activity"/>
    <property type="evidence" value="ECO:0007669"/>
    <property type="project" value="TreeGrafter"/>
</dbReference>
<comment type="catalytic activity">
    <reaction evidence="2">
        <text>1D-myo-inositol hexakisphosphate + ATP = 1-diphospho-1D-myo-inositol 2,3,4,5,6-pentakisphosphate + ADP</text>
        <dbReference type="Rhea" id="RHEA:37459"/>
        <dbReference type="ChEBI" id="CHEBI:30616"/>
        <dbReference type="ChEBI" id="CHEBI:58130"/>
        <dbReference type="ChEBI" id="CHEBI:74946"/>
        <dbReference type="ChEBI" id="CHEBI:456216"/>
        <dbReference type="EC" id="2.7.4.24"/>
    </reaction>
    <physiologicalReaction direction="left-to-right" evidence="2">
        <dbReference type="Rhea" id="RHEA:37460"/>
    </physiologicalReaction>
</comment>
<dbReference type="InterPro" id="IPR037446">
    <property type="entry name" value="His_Pase_VIP1"/>
</dbReference>
<comment type="caution">
    <text evidence="3">The sequence shown here is derived from an EMBL/GenBank/DDBJ whole genome shotgun (WGS) entry which is preliminary data.</text>
</comment>
<evidence type="ECO:0000313" key="4">
    <source>
        <dbReference type="Proteomes" id="UP001372338"/>
    </source>
</evidence>
<accession>A0AAN9FVT8</accession>